<reference evidence="1" key="1">
    <citation type="journal article" date="2022" name="Cell">
        <title>Design, construction, and in vivo augmentation of a complex gut microbiome.</title>
        <authorList>
            <person name="Cheng A.G."/>
            <person name="Ho P.Y."/>
            <person name="Aranda-Diaz A."/>
            <person name="Jain S."/>
            <person name="Yu F.B."/>
            <person name="Meng X."/>
            <person name="Wang M."/>
            <person name="Iakiviak M."/>
            <person name="Nagashima K."/>
            <person name="Zhao A."/>
            <person name="Murugkar P."/>
            <person name="Patil A."/>
            <person name="Atabakhsh K."/>
            <person name="Weakley A."/>
            <person name="Yan J."/>
            <person name="Brumbaugh A.R."/>
            <person name="Higginbottom S."/>
            <person name="Dimas A."/>
            <person name="Shiver A.L."/>
            <person name="Deutschbauer A."/>
            <person name="Neff N."/>
            <person name="Sonnenburg J.L."/>
            <person name="Huang K.C."/>
            <person name="Fischbach M.A."/>
        </authorList>
    </citation>
    <scope>NUCLEOTIDE SEQUENCE</scope>
    <source>
        <strain evidence="1">AP11</strain>
    </source>
</reference>
<organism evidence="1 2">
    <name type="scientific">Alistipes ihumii AP11</name>
    <dbReference type="NCBI Taxonomy" id="1211813"/>
    <lineage>
        <taxon>Bacteria</taxon>
        <taxon>Pseudomonadati</taxon>
        <taxon>Bacteroidota</taxon>
        <taxon>Bacteroidia</taxon>
        <taxon>Bacteroidales</taxon>
        <taxon>Rikenellaceae</taxon>
        <taxon>Alistipes</taxon>
    </lineage>
</organism>
<accession>A0ABY5V3K2</accession>
<proteinExistence type="predicted"/>
<evidence type="ECO:0000313" key="1">
    <source>
        <dbReference type="EMBL" id="UWN58021.1"/>
    </source>
</evidence>
<sequence length="1024" mass="113970">MKILHNNIEILNIQVDDSSYRYRAIKGDHNLTLYFSLAEHVEIPVGAYCVYENETYTLEKPESLTMKHSRYFEYTVVFDSPQAKAGKWKFRNPVDRRLKFPLTAKPIEHLQMFVDNMNQRDSGWTIGRCIDAPEKTISYNHAYCIDALSQMADEWETEYEFVGKQVSLWKVEYNRDNPLPLSYGKGNGFKPGIGRSNYEDSTPIEILYIQGGEQNIDASQYGSSELLLPKSQTIRFDGEHFEGEQGFDSSKARTYQTDADGFSIRRADKPLSSQAEDSLDCSEIYPSRVGTISAVTVVDASKHFYDIVDSSIPASLNFEDCLIEGETLTIIPQTGMLAGKEFEAKYIHNAKEGKAARRFEIVPQDIDGQTMPGGNYIPQVGDTYAVFHCMLPAAYICDNATKTGASWDMFRQGVKYLYDNEEQKFTFTGELDGIWAKKDWLNIGGMIKLGGFVQFSDERFQPEGVLVRIIGIKDYINNPHSPEIELSNSTVGRTVSSDLRKIESNEVVMDTLHKEALQFTKRRYRDSMETIEMLGDALLDNFSNSINPIAVKTMAMLIGDKSLQFEFVNSMTNPSPVVHNVTYNQATKVLSVPAGIIQHYTLGIDTISSSHAADEYKFWSLPAFTTPTLTDGTKKYYLYAKVSKTAKTGTFYISEQAIAMEGVAGYYHLLMGVLNSEYDGERSYVSLYGFTEVLPGQVITNKVASANGKNFMDFLNNAFRIGNDKTYIDWNASVANVLSMKNATIQIANTAGQTMIYFSGVDGSGQLAKGNITWDSAGNIKANGGTFTDILIQGSLRSPFVRETDSIVIGKQSTHDNVVPIASGGGWVTVGTLEWGVEQSGRRMCIANYRWGSEITTGSIEYSAPSGKYFYEDGTQKKAISLSRECVELMGYGTSTQFYGWIVLNRINLMTTSKYGRKLNVLAQGIVTGYSSGASISYKSYDNASTLSVSRQGTGKYRVNFPSNWGLITGSYIVMMTGYGSGLMKATLLEAGTSYFIAEVSNDSSANDGSFMFQIINLNDWLVL</sequence>
<protein>
    <submittedName>
        <fullName evidence="1">Uncharacterized protein</fullName>
    </submittedName>
</protein>
<dbReference type="EMBL" id="CP102294">
    <property type="protein sequence ID" value="UWN58021.1"/>
    <property type="molecule type" value="Genomic_DNA"/>
</dbReference>
<dbReference type="GeneID" id="82890945"/>
<evidence type="ECO:0000313" key="2">
    <source>
        <dbReference type="Proteomes" id="UP001059295"/>
    </source>
</evidence>
<gene>
    <name evidence="1" type="ORF">NQ491_04385</name>
</gene>
<keyword evidence="2" id="KW-1185">Reference proteome</keyword>
<name>A0ABY5V3K2_9BACT</name>
<dbReference type="RefSeq" id="WP_019246374.1">
    <property type="nucleotide sequence ID" value="NZ_CAPH01000015.1"/>
</dbReference>
<dbReference type="Proteomes" id="UP001059295">
    <property type="component" value="Chromosome"/>
</dbReference>